<dbReference type="AlphaFoldDB" id="A0A8T0PN96"/>
<dbReference type="EMBL" id="CM029051">
    <property type="protein sequence ID" value="KAG2562398.1"/>
    <property type="molecule type" value="Genomic_DNA"/>
</dbReference>
<accession>A0A8T0PN96</accession>
<evidence type="ECO:0000256" key="1">
    <source>
        <dbReference type="SAM" id="MobiDB-lite"/>
    </source>
</evidence>
<feature type="region of interest" description="Disordered" evidence="1">
    <location>
        <begin position="142"/>
        <end position="203"/>
    </location>
</feature>
<sequence>MLICLILIDSFYHILDRIIVISFKYVLKPFYHVLQMARTRRTTRKSTRGRAFARRTIPVPAEPVPAPAPAPVPAQPEEEVEEVPGRDYFFDEDQESNIWEVDADRNIQPSLPSLTPAHDLGPLLAYFEAQVPATAIAGGGQEEEPLEISEDKAPVPPPAPPAPTASAPAPAGGDPEGPEDPEDPDDEDDDEDDQDDDPPKERAPYYVYTSFHEEGHFPLLLQDVLEELHNPVAPMYETWHYEDPALGDYYVTRVHIRVDNGSRGMMTISAHDSSTPMVTYRAAVSHAARRAL</sequence>
<proteinExistence type="predicted"/>
<organism evidence="2 3">
    <name type="scientific">Panicum virgatum</name>
    <name type="common">Blackwell switchgrass</name>
    <dbReference type="NCBI Taxonomy" id="38727"/>
    <lineage>
        <taxon>Eukaryota</taxon>
        <taxon>Viridiplantae</taxon>
        <taxon>Streptophyta</taxon>
        <taxon>Embryophyta</taxon>
        <taxon>Tracheophyta</taxon>
        <taxon>Spermatophyta</taxon>
        <taxon>Magnoliopsida</taxon>
        <taxon>Liliopsida</taxon>
        <taxon>Poales</taxon>
        <taxon>Poaceae</taxon>
        <taxon>PACMAD clade</taxon>
        <taxon>Panicoideae</taxon>
        <taxon>Panicodae</taxon>
        <taxon>Paniceae</taxon>
        <taxon>Panicinae</taxon>
        <taxon>Panicum</taxon>
        <taxon>Panicum sect. Hiantes</taxon>
    </lineage>
</organism>
<evidence type="ECO:0000313" key="3">
    <source>
        <dbReference type="Proteomes" id="UP000823388"/>
    </source>
</evidence>
<gene>
    <name evidence="2" type="ORF">PVAP13_8KG252007</name>
</gene>
<keyword evidence="3" id="KW-1185">Reference proteome</keyword>
<reference evidence="2" key="1">
    <citation type="submission" date="2020-05" db="EMBL/GenBank/DDBJ databases">
        <title>WGS assembly of Panicum virgatum.</title>
        <authorList>
            <person name="Lovell J.T."/>
            <person name="Jenkins J."/>
            <person name="Shu S."/>
            <person name="Juenger T.E."/>
            <person name="Schmutz J."/>
        </authorList>
    </citation>
    <scope>NUCLEOTIDE SEQUENCE</scope>
    <source>
        <strain evidence="2">AP13</strain>
    </source>
</reference>
<feature type="compositionally biased region" description="Acidic residues" evidence="1">
    <location>
        <begin position="176"/>
        <end position="196"/>
    </location>
</feature>
<evidence type="ECO:0000313" key="2">
    <source>
        <dbReference type="EMBL" id="KAG2562398.1"/>
    </source>
</evidence>
<feature type="compositionally biased region" description="Low complexity" evidence="1">
    <location>
        <begin position="164"/>
        <end position="173"/>
    </location>
</feature>
<dbReference type="Proteomes" id="UP000823388">
    <property type="component" value="Chromosome 8K"/>
</dbReference>
<name>A0A8T0PN96_PANVG</name>
<protein>
    <submittedName>
        <fullName evidence="2">Uncharacterized protein</fullName>
    </submittedName>
</protein>
<comment type="caution">
    <text evidence="2">The sequence shown here is derived from an EMBL/GenBank/DDBJ whole genome shotgun (WGS) entry which is preliminary data.</text>
</comment>
<feature type="compositionally biased region" description="Pro residues" evidence="1">
    <location>
        <begin position="154"/>
        <end position="163"/>
    </location>
</feature>